<evidence type="ECO:0000256" key="1">
    <source>
        <dbReference type="ARBA" id="ARBA00022490"/>
    </source>
</evidence>
<proteinExistence type="predicted"/>
<dbReference type="Proteomes" id="UP000242752">
    <property type="component" value="Unassembled WGS sequence"/>
</dbReference>
<dbReference type="OrthoDB" id="9806226at2"/>
<dbReference type="PANTHER" id="PTHR34298">
    <property type="entry name" value="SEGREGATION AND CONDENSATION PROTEIN B"/>
    <property type="match status" value="1"/>
</dbReference>
<evidence type="ECO:0000313" key="5">
    <source>
        <dbReference type="EMBL" id="PNZ27946.1"/>
    </source>
</evidence>
<dbReference type="SUPFAM" id="SSF46785">
    <property type="entry name" value="Winged helix' DNA-binding domain"/>
    <property type="match status" value="2"/>
</dbReference>
<keyword evidence="2" id="KW-0132">Cell division</keyword>
<organism evidence="5 6">
    <name type="scientific">Staphylococcus rostri</name>
    <dbReference type="NCBI Taxonomy" id="522262"/>
    <lineage>
        <taxon>Bacteria</taxon>
        <taxon>Bacillati</taxon>
        <taxon>Bacillota</taxon>
        <taxon>Bacilli</taxon>
        <taxon>Bacillales</taxon>
        <taxon>Staphylococcaceae</taxon>
        <taxon>Staphylococcus</taxon>
    </lineage>
</organism>
<evidence type="ECO:0000313" key="6">
    <source>
        <dbReference type="Proteomes" id="UP000242752"/>
    </source>
</evidence>
<gene>
    <name evidence="5" type="primary">scpB</name>
    <name evidence="5" type="ORF">CD122_05715</name>
</gene>
<dbReference type="GO" id="GO:0051304">
    <property type="term" value="P:chromosome separation"/>
    <property type="evidence" value="ECO:0007669"/>
    <property type="project" value="InterPro"/>
</dbReference>
<dbReference type="GO" id="GO:0051301">
    <property type="term" value="P:cell division"/>
    <property type="evidence" value="ECO:0007669"/>
    <property type="project" value="UniProtKB-KW"/>
</dbReference>
<dbReference type="AlphaFoldDB" id="A0A2K3YQS3"/>
<dbReference type="Pfam" id="PF04079">
    <property type="entry name" value="SMC_ScpB"/>
    <property type="match status" value="1"/>
</dbReference>
<dbReference type="EMBL" id="PPRF01000032">
    <property type="protein sequence ID" value="PNZ27946.1"/>
    <property type="molecule type" value="Genomic_DNA"/>
</dbReference>
<dbReference type="InterPro" id="IPR005234">
    <property type="entry name" value="ScpB_csome_segregation"/>
</dbReference>
<protein>
    <submittedName>
        <fullName evidence="5">SMC-Scp complex subunit ScpB</fullName>
    </submittedName>
</protein>
<keyword evidence="3" id="KW-0159">Chromosome partition</keyword>
<comment type="caution">
    <text evidence="5">The sequence shown here is derived from an EMBL/GenBank/DDBJ whole genome shotgun (WGS) entry which is preliminary data.</text>
</comment>
<dbReference type="Gene3D" id="1.10.10.10">
    <property type="entry name" value="Winged helix-like DNA-binding domain superfamily/Winged helix DNA-binding domain"/>
    <property type="match status" value="2"/>
</dbReference>
<keyword evidence="1" id="KW-0963">Cytoplasm</keyword>
<dbReference type="NCBIfam" id="TIGR00281">
    <property type="entry name" value="SMC-Scp complex subunit ScpB"/>
    <property type="match status" value="1"/>
</dbReference>
<name>A0A2K3YQS3_9STAP</name>
<evidence type="ECO:0000256" key="3">
    <source>
        <dbReference type="ARBA" id="ARBA00022829"/>
    </source>
</evidence>
<sequence length="182" mass="20121">MAHNLNEAITALLYTVGEDGIETDQLLTSLNIDEPTLNEAMNALKLPGLMVQKYGDTYVLTTQKEMEPYIESLILNKVSTKLSQASMEVLAIIAYNQPVTRSDIELIRGIASDGPVKTLIAKGLVEPKQQPDVRGQQLYTTDLFLNVFGLESLSKLPTTDEEAEEIESFFSNLVNQKGQNNT</sequence>
<keyword evidence="4" id="KW-0131">Cell cycle</keyword>
<dbReference type="PIRSF" id="PIRSF019345">
    <property type="entry name" value="ScpB"/>
    <property type="match status" value="1"/>
</dbReference>
<evidence type="ECO:0000256" key="2">
    <source>
        <dbReference type="ARBA" id="ARBA00022618"/>
    </source>
</evidence>
<dbReference type="InterPro" id="IPR036390">
    <property type="entry name" value="WH_DNA-bd_sf"/>
</dbReference>
<evidence type="ECO:0000256" key="4">
    <source>
        <dbReference type="ARBA" id="ARBA00023306"/>
    </source>
</evidence>
<dbReference type="InterPro" id="IPR036388">
    <property type="entry name" value="WH-like_DNA-bd_sf"/>
</dbReference>
<keyword evidence="6" id="KW-1185">Reference proteome</keyword>
<dbReference type="PANTHER" id="PTHR34298:SF2">
    <property type="entry name" value="SEGREGATION AND CONDENSATION PROTEIN B"/>
    <property type="match status" value="1"/>
</dbReference>
<reference evidence="5 6" key="1">
    <citation type="submission" date="2017-08" db="EMBL/GenBank/DDBJ databases">
        <title>Draft genome sequences of 64 type strains of genus Staph aureus.</title>
        <authorList>
            <person name="Cole K."/>
            <person name="Golubchik T."/>
            <person name="Russell J."/>
            <person name="Foster D."/>
            <person name="Llewelyn M."/>
            <person name="Wilson D."/>
            <person name="Crook D."/>
            <person name="Paul J."/>
        </authorList>
    </citation>
    <scope>NUCLEOTIDE SEQUENCE [LARGE SCALE GENOMIC DNA]</scope>
    <source>
        <strain evidence="5 6">DSM 21968</strain>
    </source>
</reference>
<dbReference type="RefSeq" id="WP_103358035.1">
    <property type="nucleotide sequence ID" value="NZ_CP113107.1"/>
</dbReference>
<accession>A0A2K3YQS3</accession>